<keyword evidence="2" id="KW-0677">Repeat</keyword>
<dbReference type="EMBL" id="NEDP02002708">
    <property type="protein sequence ID" value="OWF50262.1"/>
    <property type="molecule type" value="Genomic_DNA"/>
</dbReference>
<dbReference type="InterPro" id="IPR019734">
    <property type="entry name" value="TPR_rpt"/>
</dbReference>
<dbReference type="Pfam" id="PF13181">
    <property type="entry name" value="TPR_8"/>
    <property type="match status" value="1"/>
</dbReference>
<reference evidence="7 8" key="1">
    <citation type="journal article" date="2017" name="Nat. Ecol. Evol.">
        <title>Scallop genome provides insights into evolution of bilaterian karyotype and development.</title>
        <authorList>
            <person name="Wang S."/>
            <person name="Zhang J."/>
            <person name="Jiao W."/>
            <person name="Li J."/>
            <person name="Xun X."/>
            <person name="Sun Y."/>
            <person name="Guo X."/>
            <person name="Huan P."/>
            <person name="Dong B."/>
            <person name="Zhang L."/>
            <person name="Hu X."/>
            <person name="Sun X."/>
            <person name="Wang J."/>
            <person name="Zhao C."/>
            <person name="Wang Y."/>
            <person name="Wang D."/>
            <person name="Huang X."/>
            <person name="Wang R."/>
            <person name="Lv J."/>
            <person name="Li Y."/>
            <person name="Zhang Z."/>
            <person name="Liu B."/>
            <person name="Lu W."/>
            <person name="Hui Y."/>
            <person name="Liang J."/>
            <person name="Zhou Z."/>
            <person name="Hou R."/>
            <person name="Li X."/>
            <person name="Liu Y."/>
            <person name="Li H."/>
            <person name="Ning X."/>
            <person name="Lin Y."/>
            <person name="Zhao L."/>
            <person name="Xing Q."/>
            <person name="Dou J."/>
            <person name="Li Y."/>
            <person name="Mao J."/>
            <person name="Guo H."/>
            <person name="Dou H."/>
            <person name="Li T."/>
            <person name="Mu C."/>
            <person name="Jiang W."/>
            <person name="Fu Q."/>
            <person name="Fu X."/>
            <person name="Miao Y."/>
            <person name="Liu J."/>
            <person name="Yu Q."/>
            <person name="Li R."/>
            <person name="Liao H."/>
            <person name="Li X."/>
            <person name="Kong Y."/>
            <person name="Jiang Z."/>
            <person name="Chourrout D."/>
            <person name="Li R."/>
            <person name="Bao Z."/>
        </authorList>
    </citation>
    <scope>NUCLEOTIDE SEQUENCE [LARGE SCALE GENOMIC DNA]</scope>
    <source>
        <strain evidence="7 8">PY_sf001</strain>
    </source>
</reference>
<evidence type="ECO:0000313" key="7">
    <source>
        <dbReference type="EMBL" id="OWF50262.1"/>
    </source>
</evidence>
<dbReference type="GO" id="GO:0003755">
    <property type="term" value="F:peptidyl-prolyl cis-trans isomerase activity"/>
    <property type="evidence" value="ECO:0007669"/>
    <property type="project" value="UniProtKB-KW"/>
</dbReference>
<dbReference type="OrthoDB" id="8116123at2759"/>
<dbReference type="SMART" id="SM00028">
    <property type="entry name" value="TPR"/>
    <property type="match status" value="3"/>
</dbReference>
<proteinExistence type="inferred from homology"/>
<dbReference type="GO" id="GO:0007283">
    <property type="term" value="P:spermatogenesis"/>
    <property type="evidence" value="ECO:0007669"/>
    <property type="project" value="TreeGrafter"/>
</dbReference>
<dbReference type="InterPro" id="IPR011990">
    <property type="entry name" value="TPR-like_helical_dom_sf"/>
</dbReference>
<dbReference type="Proteomes" id="UP000242188">
    <property type="component" value="Unassembled WGS sequence"/>
</dbReference>
<comment type="catalytic activity">
    <reaction evidence="4">
        <text>[protein]-peptidylproline (omega=180) = [protein]-peptidylproline (omega=0)</text>
        <dbReference type="Rhea" id="RHEA:16237"/>
        <dbReference type="Rhea" id="RHEA-COMP:10747"/>
        <dbReference type="Rhea" id="RHEA-COMP:10748"/>
        <dbReference type="ChEBI" id="CHEBI:83833"/>
        <dbReference type="ChEBI" id="CHEBI:83834"/>
        <dbReference type="EC" id="5.2.1.8"/>
    </reaction>
</comment>
<dbReference type="InterPro" id="IPR046357">
    <property type="entry name" value="PPIase_dom_sf"/>
</dbReference>
<dbReference type="GO" id="GO:0051879">
    <property type="term" value="F:Hsp90 protein binding"/>
    <property type="evidence" value="ECO:0007669"/>
    <property type="project" value="TreeGrafter"/>
</dbReference>
<dbReference type="SUPFAM" id="SSF54534">
    <property type="entry name" value="FKBP-like"/>
    <property type="match status" value="1"/>
</dbReference>
<dbReference type="Pfam" id="PF00254">
    <property type="entry name" value="FKBP_C"/>
    <property type="match status" value="1"/>
</dbReference>
<keyword evidence="3 5" id="KW-0802">TPR repeat</keyword>
<dbReference type="EC" id="5.2.1.8" evidence="4"/>
<evidence type="ECO:0000256" key="1">
    <source>
        <dbReference type="ARBA" id="ARBA00009648"/>
    </source>
</evidence>
<protein>
    <recommendedName>
        <fullName evidence="4">peptidylprolyl isomerase</fullName>
        <ecNumber evidence="4">5.2.1.8</ecNumber>
    </recommendedName>
</protein>
<keyword evidence="4 7" id="KW-0413">Isomerase</keyword>
<comment type="caution">
    <text evidence="7">The sequence shown here is derived from an EMBL/GenBank/DDBJ whole genome shotgun (WGS) entry which is preliminary data.</text>
</comment>
<dbReference type="InterPro" id="IPR001179">
    <property type="entry name" value="PPIase_FKBP_dom"/>
</dbReference>
<dbReference type="InterPro" id="IPR042282">
    <property type="entry name" value="FKBP6/shu"/>
</dbReference>
<dbReference type="Gene3D" id="1.25.40.10">
    <property type="entry name" value="Tetratricopeptide repeat domain"/>
    <property type="match status" value="1"/>
</dbReference>
<gene>
    <name evidence="7" type="ORF">KP79_PYT16101</name>
</gene>
<keyword evidence="4" id="KW-0697">Rotamase</keyword>
<dbReference type="PANTHER" id="PTHR46674">
    <property type="entry name" value="INACTIVE PEPTIDYL-PROLYL CIS-TRANS ISOMERASE FKBP6"/>
    <property type="match status" value="1"/>
</dbReference>
<accession>A0A210QNG3</accession>
<evidence type="ECO:0000313" key="8">
    <source>
        <dbReference type="Proteomes" id="UP000242188"/>
    </source>
</evidence>
<dbReference type="AlphaFoldDB" id="A0A210QNG3"/>
<evidence type="ECO:0000256" key="5">
    <source>
        <dbReference type="PROSITE-ProRule" id="PRU00339"/>
    </source>
</evidence>
<evidence type="ECO:0000256" key="3">
    <source>
        <dbReference type="ARBA" id="ARBA00022803"/>
    </source>
</evidence>
<dbReference type="PANTHER" id="PTHR46674:SF1">
    <property type="entry name" value="INACTIVE PEPTIDYL-PROLYL CIS-TRANS ISOMERASE FKBP6"/>
    <property type="match status" value="1"/>
</dbReference>
<name>A0A210QNG3_MIZYE</name>
<dbReference type="SUPFAM" id="SSF48452">
    <property type="entry name" value="TPR-like"/>
    <property type="match status" value="1"/>
</dbReference>
<evidence type="ECO:0000256" key="4">
    <source>
        <dbReference type="PROSITE-ProRule" id="PRU00277"/>
    </source>
</evidence>
<comment type="similarity">
    <text evidence="1">Belongs to the FKBP6 family.</text>
</comment>
<dbReference type="GO" id="GO:0005737">
    <property type="term" value="C:cytoplasm"/>
    <property type="evidence" value="ECO:0007669"/>
    <property type="project" value="TreeGrafter"/>
</dbReference>
<keyword evidence="8" id="KW-1185">Reference proteome</keyword>
<evidence type="ECO:0000256" key="2">
    <source>
        <dbReference type="ARBA" id="ARBA00022737"/>
    </source>
</evidence>
<evidence type="ECO:0000259" key="6">
    <source>
        <dbReference type="PROSITE" id="PS50059"/>
    </source>
</evidence>
<organism evidence="7 8">
    <name type="scientific">Mizuhopecten yessoensis</name>
    <name type="common">Japanese scallop</name>
    <name type="synonym">Patinopecten yessoensis</name>
    <dbReference type="NCBI Taxonomy" id="6573"/>
    <lineage>
        <taxon>Eukaryota</taxon>
        <taxon>Metazoa</taxon>
        <taxon>Spiralia</taxon>
        <taxon>Lophotrochozoa</taxon>
        <taxon>Mollusca</taxon>
        <taxon>Bivalvia</taxon>
        <taxon>Autobranchia</taxon>
        <taxon>Pteriomorphia</taxon>
        <taxon>Pectinida</taxon>
        <taxon>Pectinoidea</taxon>
        <taxon>Pectinidae</taxon>
        <taxon>Mizuhopecten</taxon>
    </lineage>
</organism>
<dbReference type="PROSITE" id="PS50059">
    <property type="entry name" value="FKBP_PPIASE"/>
    <property type="match status" value="1"/>
</dbReference>
<feature type="repeat" description="TPR" evidence="5">
    <location>
        <begin position="315"/>
        <end position="348"/>
    </location>
</feature>
<feature type="domain" description="PPIase FKBP-type" evidence="6">
    <location>
        <begin position="115"/>
        <end position="204"/>
    </location>
</feature>
<dbReference type="PROSITE" id="PS50005">
    <property type="entry name" value="TPR"/>
    <property type="match status" value="1"/>
</dbReference>
<dbReference type="Gene3D" id="3.10.50.40">
    <property type="match status" value="1"/>
</dbReference>
<sequence length="360" mass="41759">MDQEDYFTQEDVAVPLKEPLDLNELRNPLSEGQSFQLKEDCMAADENLTSNAFFEPNDVLKNCYIPDDEEDDDTDEDDDACPFEKMAKKMTKLVEDGGVVKKILTHGAGNVIPEGAIVSIHYNGFLEYSDEPFDSSRLRNAPIKKQLGKGQLVEGLELGLSTMKKGELSRFIITYDYAFGKLGCAPRIPPESTVMYEVELLSFIEHAGLDEYNFLTEEEKRNLKFDQLRKVYIEERQHGKQFFDANQYGKAFRHYRKAATVLEEYRLKDDEEEREQQQMLLKMYHHMALCSNKMTNPGRCINYCKKMMEIQPQNASALYFYGKSLHQQQEFDRARSYLVKAQRLEPNNRSINEQLAKLER</sequence>
<dbReference type="STRING" id="6573.A0A210QNG3"/>
<dbReference type="GO" id="GO:0034587">
    <property type="term" value="P:piRNA processing"/>
    <property type="evidence" value="ECO:0007669"/>
    <property type="project" value="TreeGrafter"/>
</dbReference>